<keyword evidence="8 10" id="KW-0472">Membrane</keyword>
<feature type="transmembrane region" description="Helical" evidence="10">
    <location>
        <begin position="180"/>
        <end position="200"/>
    </location>
</feature>
<comment type="function">
    <text evidence="10">Na(+)/H(+) antiporter that extrudes sodium in exchange for external protons.</text>
</comment>
<organism evidence="12 13">
    <name type="scientific">Arthrobacter hankyongi</name>
    <dbReference type="NCBI Taxonomy" id="2904801"/>
    <lineage>
        <taxon>Bacteria</taxon>
        <taxon>Bacillati</taxon>
        <taxon>Actinomycetota</taxon>
        <taxon>Actinomycetes</taxon>
        <taxon>Micrococcales</taxon>
        <taxon>Micrococcaceae</taxon>
        <taxon>Arthrobacter</taxon>
    </lineage>
</organism>
<comment type="similarity">
    <text evidence="10">Belongs to the monovalent cation:proton antiporter 1 (CPA1) transporter (TC 2.A.36) family.</text>
</comment>
<dbReference type="RefSeq" id="WP_237826082.1">
    <property type="nucleotide sequence ID" value="NZ_JAKLTQ010000023.1"/>
</dbReference>
<feature type="transmembrane region" description="Helical" evidence="10">
    <location>
        <begin position="83"/>
        <end position="106"/>
    </location>
</feature>
<keyword evidence="7 10" id="KW-0406">Ion transport</keyword>
<dbReference type="Gene3D" id="3.30.40.10">
    <property type="entry name" value="Zinc/RING finger domain, C3HC4 (zinc finger)"/>
    <property type="match status" value="1"/>
</dbReference>
<feature type="transmembrane region" description="Helical" evidence="10">
    <location>
        <begin position="112"/>
        <end position="134"/>
    </location>
</feature>
<evidence type="ECO:0000256" key="9">
    <source>
        <dbReference type="ARBA" id="ARBA00023201"/>
    </source>
</evidence>
<comment type="caution">
    <text evidence="10">Lacks conserved residue(s) required for the propagation of feature annotation.</text>
</comment>
<evidence type="ECO:0000256" key="5">
    <source>
        <dbReference type="ARBA" id="ARBA00022989"/>
    </source>
</evidence>
<evidence type="ECO:0000313" key="13">
    <source>
        <dbReference type="Proteomes" id="UP001165368"/>
    </source>
</evidence>
<feature type="transmembrane region" description="Helical" evidence="10">
    <location>
        <begin position="296"/>
        <end position="319"/>
    </location>
</feature>
<comment type="subcellular location">
    <subcellularLocation>
        <location evidence="1 10">Cell membrane</location>
        <topology evidence="1 10">Multi-pass membrane protein</topology>
    </subcellularLocation>
</comment>
<dbReference type="Gene3D" id="6.10.140.1330">
    <property type="match status" value="1"/>
</dbReference>
<evidence type="ECO:0000256" key="8">
    <source>
        <dbReference type="ARBA" id="ARBA00023136"/>
    </source>
</evidence>
<accession>A0ABS9LCK9</accession>
<dbReference type="Pfam" id="PF00999">
    <property type="entry name" value="Na_H_Exchanger"/>
    <property type="match status" value="1"/>
</dbReference>
<keyword evidence="10" id="KW-0050">Antiport</keyword>
<evidence type="ECO:0000256" key="2">
    <source>
        <dbReference type="ARBA" id="ARBA00022448"/>
    </source>
</evidence>
<evidence type="ECO:0000256" key="1">
    <source>
        <dbReference type="ARBA" id="ARBA00004651"/>
    </source>
</evidence>
<dbReference type="InterPro" id="IPR013083">
    <property type="entry name" value="Znf_RING/FYVE/PHD"/>
</dbReference>
<name>A0ABS9LCK9_9MICC</name>
<dbReference type="SUPFAM" id="SSF57850">
    <property type="entry name" value="RING/U-box"/>
    <property type="match status" value="1"/>
</dbReference>
<keyword evidence="5 10" id="KW-1133">Transmembrane helix</keyword>
<dbReference type="PANTHER" id="PTHR10110">
    <property type="entry name" value="SODIUM/HYDROGEN EXCHANGER"/>
    <property type="match status" value="1"/>
</dbReference>
<evidence type="ECO:0000256" key="3">
    <source>
        <dbReference type="ARBA" id="ARBA00022475"/>
    </source>
</evidence>
<keyword evidence="13" id="KW-1185">Reference proteome</keyword>
<protein>
    <submittedName>
        <fullName evidence="12">Na+/H+ antiporter</fullName>
    </submittedName>
</protein>
<keyword evidence="6 10" id="KW-0915">Sodium</keyword>
<feature type="transmembrane region" description="Helical" evidence="10">
    <location>
        <begin position="45"/>
        <end position="71"/>
    </location>
</feature>
<dbReference type="EMBL" id="JAKLTQ010000023">
    <property type="protein sequence ID" value="MCG2624321.1"/>
    <property type="molecule type" value="Genomic_DNA"/>
</dbReference>
<evidence type="ECO:0000256" key="4">
    <source>
        <dbReference type="ARBA" id="ARBA00022692"/>
    </source>
</evidence>
<comment type="caution">
    <text evidence="12">The sequence shown here is derived from an EMBL/GenBank/DDBJ whole genome shotgun (WGS) entry which is preliminary data.</text>
</comment>
<evidence type="ECO:0000256" key="10">
    <source>
        <dbReference type="RuleBase" id="RU366002"/>
    </source>
</evidence>
<sequence>MEVAVGLVVLVVVVCAGSALGRRFNISVPLLLVLAGIAGSYLPFIPPVALIPELVLIGILPPLLYAAALRTSVVEFQANKRSIALLSVGYVVFGTIAVGLVVWWLLPDIPLGAAFALGAVVAPPDAVAATSIARRVGMPRRIVAILEGESLVNDATALVLLRASIAAIAGSVAVAEVAAAFVLAVAGGVACGAAAAWLLLRIRRKVRDVAINTSLSLAAPFVAFIPAEAIHASGVLAVVVAGLVIGTRTPAMPGGASRLSQRSNWATVQFLLENAVFLLIGLQVRSIIDAAWSDPLGPAGAGWTCAAILLAVLVLRPVWVFPATYLPRLIPAVGRADPAPSWRVPAVVSWAGMRGVVTLAAALVLPPDLPHRPVLVLAALVVVAGTLVLQGFSLPWLVRRLGLRGPDPLEDALVQATLLQRSTAAGIERLQTMTVPEDPPEVLAMLQRRTEERSLAAWERLGRPEDETRTPSRRYAQLRAAMLDAERAEVLDLRRTGAYPAEVVDEVLERLDVEESMIDAALDGGIRSGASLAAPPSLAGGCWHLQQASAKPVPASPQCQDCVREGTTPVHLRLCLDCGNVGCCDSSPGLHATRHFHESGHPVMRSIEPGESWRWCYVDDLLG</sequence>
<dbReference type="PANTHER" id="PTHR10110:SF86">
    <property type="entry name" value="SODIUM_HYDROGEN EXCHANGER 7"/>
    <property type="match status" value="1"/>
</dbReference>
<keyword evidence="2 10" id="KW-0813">Transport</keyword>
<feature type="transmembrane region" description="Helical" evidence="10">
    <location>
        <begin position="374"/>
        <end position="398"/>
    </location>
</feature>
<dbReference type="InterPro" id="IPR004705">
    <property type="entry name" value="Cation/H_exchanger_CPA1_bac"/>
</dbReference>
<reference evidence="12" key="1">
    <citation type="submission" date="2022-01" db="EMBL/GenBank/DDBJ databases">
        <authorList>
            <person name="Jo J.-H."/>
            <person name="Im W.-T."/>
        </authorList>
    </citation>
    <scope>NUCLEOTIDE SEQUENCE</scope>
    <source>
        <strain evidence="12">I2-34</strain>
    </source>
</reference>
<feature type="transmembrane region" description="Helical" evidence="10">
    <location>
        <begin position="155"/>
        <end position="174"/>
    </location>
</feature>
<keyword evidence="9 10" id="KW-0739">Sodium transport</keyword>
<evidence type="ECO:0000313" key="12">
    <source>
        <dbReference type="EMBL" id="MCG2624321.1"/>
    </source>
</evidence>
<dbReference type="PROSITE" id="PS50271">
    <property type="entry name" value="ZF_UBP"/>
    <property type="match status" value="1"/>
</dbReference>
<dbReference type="Pfam" id="PF02148">
    <property type="entry name" value="zf-UBP"/>
    <property type="match status" value="1"/>
</dbReference>
<evidence type="ECO:0000259" key="11">
    <source>
        <dbReference type="PROSITE" id="PS50271"/>
    </source>
</evidence>
<evidence type="ECO:0000256" key="7">
    <source>
        <dbReference type="ARBA" id="ARBA00023065"/>
    </source>
</evidence>
<feature type="domain" description="UBP-type" evidence="11">
    <location>
        <begin position="540"/>
        <end position="623"/>
    </location>
</feature>
<dbReference type="Proteomes" id="UP001165368">
    <property type="component" value="Unassembled WGS sequence"/>
</dbReference>
<feature type="transmembrane region" description="Helical" evidence="10">
    <location>
        <begin position="221"/>
        <end position="245"/>
    </location>
</feature>
<dbReference type="InterPro" id="IPR001607">
    <property type="entry name" value="Znf_UBP"/>
</dbReference>
<keyword evidence="3 10" id="KW-1003">Cell membrane</keyword>
<dbReference type="NCBIfam" id="TIGR00831">
    <property type="entry name" value="a_cpa1"/>
    <property type="match status" value="1"/>
</dbReference>
<dbReference type="InterPro" id="IPR006153">
    <property type="entry name" value="Cation/H_exchanger_TM"/>
</dbReference>
<feature type="transmembrane region" description="Helical" evidence="10">
    <location>
        <begin position="347"/>
        <end position="365"/>
    </location>
</feature>
<gene>
    <name evidence="12" type="ORF">LVY72_20735</name>
</gene>
<dbReference type="InterPro" id="IPR018422">
    <property type="entry name" value="Cation/H_exchanger_CPA1"/>
</dbReference>
<keyword evidence="4 10" id="KW-0812">Transmembrane</keyword>
<evidence type="ECO:0000256" key="6">
    <source>
        <dbReference type="ARBA" id="ARBA00023053"/>
    </source>
</evidence>
<proteinExistence type="inferred from homology"/>